<evidence type="ECO:0000259" key="1">
    <source>
        <dbReference type="PROSITE" id="PS51910"/>
    </source>
</evidence>
<dbReference type="Pfam" id="PF00704">
    <property type="entry name" value="Glyco_hydro_18"/>
    <property type="match status" value="1"/>
</dbReference>
<dbReference type="InterPro" id="IPR029070">
    <property type="entry name" value="Chitinase_insertion_sf"/>
</dbReference>
<dbReference type="GO" id="GO:0005975">
    <property type="term" value="P:carbohydrate metabolic process"/>
    <property type="evidence" value="ECO:0007669"/>
    <property type="project" value="InterPro"/>
</dbReference>
<dbReference type="InterPro" id="IPR011583">
    <property type="entry name" value="Chitinase_II/V-like_cat"/>
</dbReference>
<proteinExistence type="predicted"/>
<feature type="domain" description="GH18" evidence="1">
    <location>
        <begin position="46"/>
        <end position="366"/>
    </location>
</feature>
<sequence>MIIELCLLMLAANPWISIHHYQNLRHPYQKTYINLVTENTPADLTHLVYGFMPHWRGSFTPEINTDYLTHLAWFGIELDSGGGIQDSHGWPDDWDKLKRDVQGTGTRFDLAVTCFDWTGNKVHELLSIPENRTRAIETILTQSQGCDGVNIDFERPESADKVLFADFIRELADSLHTQGMEITVDVTAVNWGERLDAEAIASAADYLFIMGYDYHYSRSSQSGPVAPLEGETYNVTKSVDYYIEKTENRADKIILGVPYYGYDWPTETKEPYSETEGTGTAYIYSSALSAGEVYGIEWHEETSTPWYFYREEDGFRQCWFDDTMSLALKYRLVKNRDLAGTGIWALTYDAGKNELWELIAEHFVTGDVEEKVIVKDTLDVAGISTRWKMKRFLRRNPEYELYDIGGRILKKPERGVVFLKGCGTVKKVILIR</sequence>
<evidence type="ECO:0000313" key="3">
    <source>
        <dbReference type="Proteomes" id="UP000630660"/>
    </source>
</evidence>
<dbReference type="SMART" id="SM00636">
    <property type="entry name" value="Glyco_18"/>
    <property type="match status" value="1"/>
</dbReference>
<name>A0A9D5KAT6_UNCW3</name>
<accession>A0A9D5KAT6</accession>
<dbReference type="Proteomes" id="UP000630660">
    <property type="component" value="Unassembled WGS sequence"/>
</dbReference>
<dbReference type="InterPro" id="IPR017853">
    <property type="entry name" value="GH"/>
</dbReference>
<dbReference type="PROSITE" id="PS51910">
    <property type="entry name" value="GH18_2"/>
    <property type="match status" value="1"/>
</dbReference>
<dbReference type="InterPro" id="IPR001223">
    <property type="entry name" value="Glyco_hydro18_cat"/>
</dbReference>
<reference evidence="2" key="1">
    <citation type="submission" date="2019-11" db="EMBL/GenBank/DDBJ databases">
        <title>Microbial mats filling the niche in hypersaline microbial mats.</title>
        <authorList>
            <person name="Wong H.L."/>
            <person name="Macleod F.I."/>
            <person name="White R.A. III"/>
            <person name="Burns B.P."/>
        </authorList>
    </citation>
    <scope>NUCLEOTIDE SEQUENCE</scope>
    <source>
        <strain evidence="2">Bin_327</strain>
    </source>
</reference>
<dbReference type="EMBL" id="WJKJ01000301">
    <property type="protein sequence ID" value="MBD3365334.1"/>
    <property type="molecule type" value="Genomic_DNA"/>
</dbReference>
<evidence type="ECO:0000313" key="2">
    <source>
        <dbReference type="EMBL" id="MBD3365334.1"/>
    </source>
</evidence>
<dbReference type="AlphaFoldDB" id="A0A9D5KAT6"/>
<gene>
    <name evidence="2" type="ORF">GF359_08985</name>
</gene>
<dbReference type="Gene3D" id="3.10.50.10">
    <property type="match status" value="1"/>
</dbReference>
<dbReference type="GO" id="GO:0008061">
    <property type="term" value="F:chitin binding"/>
    <property type="evidence" value="ECO:0007669"/>
    <property type="project" value="InterPro"/>
</dbReference>
<organism evidence="2 3">
    <name type="scientific">candidate division WOR-3 bacterium</name>
    <dbReference type="NCBI Taxonomy" id="2052148"/>
    <lineage>
        <taxon>Bacteria</taxon>
        <taxon>Bacteria division WOR-3</taxon>
    </lineage>
</organism>
<dbReference type="Gene3D" id="3.20.20.80">
    <property type="entry name" value="Glycosidases"/>
    <property type="match status" value="1"/>
</dbReference>
<comment type="caution">
    <text evidence="2">The sequence shown here is derived from an EMBL/GenBank/DDBJ whole genome shotgun (WGS) entry which is preliminary data.</text>
</comment>
<dbReference type="SUPFAM" id="SSF51445">
    <property type="entry name" value="(Trans)glycosidases"/>
    <property type="match status" value="1"/>
</dbReference>
<dbReference type="PANTHER" id="PTHR46066:SF2">
    <property type="entry name" value="CHITINASE DOMAIN-CONTAINING PROTEIN 1"/>
    <property type="match status" value="1"/>
</dbReference>
<protein>
    <recommendedName>
        <fullName evidence="1">GH18 domain-containing protein</fullName>
    </recommendedName>
</protein>
<dbReference type="PANTHER" id="PTHR46066">
    <property type="entry name" value="CHITINASE DOMAIN-CONTAINING PROTEIN 1 FAMILY MEMBER"/>
    <property type="match status" value="1"/>
</dbReference>